<keyword evidence="2" id="KW-1185">Reference proteome</keyword>
<dbReference type="KEGG" id="nct:NMSP_0170"/>
<name>A0A2Z2HHW2_9ARCH</name>
<dbReference type="RefSeq" id="WP_086907026.1">
    <property type="nucleotide sequence ID" value="NZ_CP021324.1"/>
</dbReference>
<evidence type="ECO:0000313" key="2">
    <source>
        <dbReference type="Proteomes" id="UP000249949"/>
    </source>
</evidence>
<sequence length="69" mass="8047">MNDDEKGKEFLKLIDEQNTLQWNIVAKLSSLIKSEWNSPELKTEVENLVKDHYKITKDLNSLDNNDSIL</sequence>
<evidence type="ECO:0000313" key="1">
    <source>
        <dbReference type="EMBL" id="ARS63802.1"/>
    </source>
</evidence>
<organism evidence="1 2">
    <name type="scientific">Candidatus Nitrosomarinus catalinensis</name>
    <dbReference type="NCBI Taxonomy" id="1898749"/>
    <lineage>
        <taxon>Archaea</taxon>
        <taxon>Nitrososphaerota</taxon>
        <taxon>Nitrososphaeria</taxon>
        <taxon>Nitrosopumilales</taxon>
        <taxon>Nitrosopumilaceae</taxon>
        <taxon>Candidatus Nitrosomarinus</taxon>
    </lineage>
</organism>
<dbReference type="Proteomes" id="UP000249949">
    <property type="component" value="Chromosome"/>
</dbReference>
<dbReference type="GeneID" id="32900671"/>
<reference evidence="1 2" key="1">
    <citation type="journal article" date="2017" name="Environ. Microbiol.">
        <title>Genome and epigenome of a novel marine Thaumarchaeota strain suggest viral infection, phosphorothioation DNA modification and multiple restriction systems.</title>
        <authorList>
            <person name="Ahlgren N.A."/>
            <person name="Chen Y."/>
            <person name="Needham D.M."/>
            <person name="Parada A.E."/>
            <person name="Sachdeva R."/>
            <person name="Trinh V."/>
            <person name="Chen T."/>
            <person name="Fuhrman J.A."/>
        </authorList>
    </citation>
    <scope>NUCLEOTIDE SEQUENCE [LARGE SCALE GENOMIC DNA]</scope>
    <source>
        <strain evidence="1 2">SPOT01</strain>
    </source>
</reference>
<dbReference type="OrthoDB" id="4903at2157"/>
<accession>A0A2Z2HHW2</accession>
<protein>
    <submittedName>
        <fullName evidence="1">Uncharacterized protein</fullName>
    </submittedName>
</protein>
<gene>
    <name evidence="1" type="ORF">NMSP_0170</name>
</gene>
<dbReference type="EMBL" id="CP021324">
    <property type="protein sequence ID" value="ARS63802.1"/>
    <property type="molecule type" value="Genomic_DNA"/>
</dbReference>
<proteinExistence type="predicted"/>
<dbReference type="AlphaFoldDB" id="A0A2Z2HHW2"/>